<keyword evidence="1" id="KW-0472">Membrane</keyword>
<evidence type="ECO:0000313" key="2">
    <source>
        <dbReference type="EMBL" id="AVP96845.1"/>
    </source>
</evidence>
<name>A0A2P1PPS4_9GAMM</name>
<dbReference type="RefSeq" id="WP_106890770.1">
    <property type="nucleotide sequence ID" value="NZ_CP027860.1"/>
</dbReference>
<keyword evidence="1" id="KW-0812">Transmembrane</keyword>
<keyword evidence="1" id="KW-1133">Transmembrane helix</keyword>
<keyword evidence="3" id="KW-1185">Reference proteome</keyword>
<proteinExistence type="predicted"/>
<dbReference type="KEGG" id="xba:C7S18_06355"/>
<sequence length="154" mass="17056">MSVPTSSERLKPDNPFRFEWNEMSFIQAFPFLVLTVAFGYPLMFGLGCGIGRTPELATQRTMSALCLQLEAAREPSPVLWRSVPAWLIDQSEPVSLQPVTSLIMPSALRDSWSQPFIISLRTNGATLISIGQDAMANTADDLREECRFELAASS</sequence>
<dbReference type="Proteomes" id="UP000241074">
    <property type="component" value="Chromosome"/>
</dbReference>
<reference evidence="2 3" key="1">
    <citation type="submission" date="2018-03" db="EMBL/GenBank/DDBJ databases">
        <title>Ahniella affigens gen. nov., sp. nov., a gammaproteobacterium isolated from sandy soil near a stream.</title>
        <authorList>
            <person name="Ko Y."/>
            <person name="Kim J.-H."/>
        </authorList>
    </citation>
    <scope>NUCLEOTIDE SEQUENCE [LARGE SCALE GENOMIC DNA]</scope>
    <source>
        <strain evidence="2 3">D13</strain>
    </source>
</reference>
<evidence type="ECO:0000313" key="3">
    <source>
        <dbReference type="Proteomes" id="UP000241074"/>
    </source>
</evidence>
<feature type="transmembrane region" description="Helical" evidence="1">
    <location>
        <begin position="25"/>
        <end position="50"/>
    </location>
</feature>
<reference evidence="2 3" key="2">
    <citation type="submission" date="2018-03" db="EMBL/GenBank/DDBJ databases">
        <authorList>
            <person name="Keele B.F."/>
        </authorList>
    </citation>
    <scope>NUCLEOTIDE SEQUENCE [LARGE SCALE GENOMIC DNA]</scope>
    <source>
        <strain evidence="2 3">D13</strain>
    </source>
</reference>
<dbReference type="EMBL" id="CP027860">
    <property type="protein sequence ID" value="AVP96845.1"/>
    <property type="molecule type" value="Genomic_DNA"/>
</dbReference>
<gene>
    <name evidence="2" type="ORF">C7S18_06355</name>
</gene>
<dbReference type="AlphaFoldDB" id="A0A2P1PPS4"/>
<protein>
    <submittedName>
        <fullName evidence="2">Uncharacterized protein</fullName>
    </submittedName>
</protein>
<evidence type="ECO:0000256" key="1">
    <source>
        <dbReference type="SAM" id="Phobius"/>
    </source>
</evidence>
<accession>A0A2P1PPS4</accession>
<organism evidence="2 3">
    <name type="scientific">Ahniella affigens</name>
    <dbReference type="NCBI Taxonomy" id="2021234"/>
    <lineage>
        <taxon>Bacteria</taxon>
        <taxon>Pseudomonadati</taxon>
        <taxon>Pseudomonadota</taxon>
        <taxon>Gammaproteobacteria</taxon>
        <taxon>Lysobacterales</taxon>
        <taxon>Rhodanobacteraceae</taxon>
        <taxon>Ahniella</taxon>
    </lineage>
</organism>